<dbReference type="Pfam" id="PF01142">
    <property type="entry name" value="TruD"/>
    <property type="match status" value="2"/>
</dbReference>
<evidence type="ECO:0000256" key="4">
    <source>
        <dbReference type="HAMAP-Rule" id="MF_01082"/>
    </source>
</evidence>
<dbReference type="PANTHER" id="PTHR47811">
    <property type="entry name" value="TRNA PSEUDOURIDINE SYNTHASE D"/>
    <property type="match status" value="1"/>
</dbReference>
<dbReference type="PANTHER" id="PTHR47811:SF1">
    <property type="entry name" value="TRNA PSEUDOURIDINE SYNTHASE D"/>
    <property type="match status" value="1"/>
</dbReference>
<organism evidence="6 7">
    <name type="scientific">Candidatus Thiodiazotropha lotti</name>
    <dbReference type="NCBI Taxonomy" id="2792787"/>
    <lineage>
        <taxon>Bacteria</taxon>
        <taxon>Pseudomonadati</taxon>
        <taxon>Pseudomonadota</taxon>
        <taxon>Gammaproteobacteria</taxon>
        <taxon>Chromatiales</taxon>
        <taxon>Sedimenticolaceae</taxon>
        <taxon>Candidatus Thiodiazotropha</taxon>
    </lineage>
</organism>
<dbReference type="NCBIfam" id="NF002153">
    <property type="entry name" value="PRK00984.1-2"/>
    <property type="match status" value="1"/>
</dbReference>
<dbReference type="InterPro" id="IPR043165">
    <property type="entry name" value="TruD_insert_sf"/>
</dbReference>
<dbReference type="SUPFAM" id="SSF55120">
    <property type="entry name" value="Pseudouridine synthase"/>
    <property type="match status" value="1"/>
</dbReference>
<proteinExistence type="inferred from homology"/>
<gene>
    <name evidence="4 6" type="primary">truD</name>
    <name evidence="6" type="ORF">JAZ04_13570</name>
</gene>
<dbReference type="InterPro" id="IPR050170">
    <property type="entry name" value="TruD_pseudoU_synthase"/>
</dbReference>
<comment type="catalytic activity">
    <reaction evidence="4">
        <text>uridine(13) in tRNA = pseudouridine(13) in tRNA</text>
        <dbReference type="Rhea" id="RHEA:42540"/>
        <dbReference type="Rhea" id="RHEA-COMP:10105"/>
        <dbReference type="Rhea" id="RHEA-COMP:10106"/>
        <dbReference type="ChEBI" id="CHEBI:65314"/>
        <dbReference type="ChEBI" id="CHEBI:65315"/>
        <dbReference type="EC" id="5.4.99.27"/>
    </reaction>
</comment>
<dbReference type="GO" id="GO:0005829">
    <property type="term" value="C:cytosol"/>
    <property type="evidence" value="ECO:0007669"/>
    <property type="project" value="TreeGrafter"/>
</dbReference>
<dbReference type="CDD" id="cd02575">
    <property type="entry name" value="PseudoU_synth_EcTruD"/>
    <property type="match status" value="1"/>
</dbReference>
<dbReference type="GO" id="GO:0031119">
    <property type="term" value="P:tRNA pseudouridine synthesis"/>
    <property type="evidence" value="ECO:0007669"/>
    <property type="project" value="UniProtKB-UniRule"/>
</dbReference>
<evidence type="ECO:0000313" key="7">
    <source>
        <dbReference type="Proteomes" id="UP000886687"/>
    </source>
</evidence>
<dbReference type="AlphaFoldDB" id="A0A9E4K6B0"/>
<dbReference type="Gene3D" id="3.30.2350.20">
    <property type="entry name" value="TruD, catalytic domain"/>
    <property type="match status" value="1"/>
</dbReference>
<dbReference type="InterPro" id="IPR011760">
    <property type="entry name" value="PsdUridine_synth_TruD_insert"/>
</dbReference>
<dbReference type="GO" id="GO:0160150">
    <property type="term" value="F:tRNA pseudouridine(13) synthase activity"/>
    <property type="evidence" value="ECO:0007669"/>
    <property type="project" value="UniProtKB-EC"/>
</dbReference>
<dbReference type="InterPro" id="IPR020119">
    <property type="entry name" value="PsdUridine_synth_TruD_CS"/>
</dbReference>
<dbReference type="EC" id="5.4.99.27" evidence="4"/>
<comment type="similarity">
    <text evidence="1 4">Belongs to the pseudouridine synthase TruD family.</text>
</comment>
<feature type="active site" description="Nucleophile" evidence="4">
    <location>
        <position position="85"/>
    </location>
</feature>
<sequence length="353" mass="40123">MNDQSWITLAQMPYAHGSPVGDGVIRSCADDFQVDEELGFLPDDEGEHLLVQIRKRETNTQWLAGQLARLAGIDRRDVGFAGLKDRHAVTTQWFSLGMAGRPEPDWQALDDDLIEVLAVHRHRKKLRRGNLRGNRFVLRVRQLTGLQQAIEKRLQQLQEAGMPNYFGEQRFGHDYSNLDQANLLFSPSRPRLNRSLRGLIISAARSQLFNQILAARIEQGNWNSPIPGDYFQLDGSRGGFADHEEQPDRLVSRCASLDIHPTGPLWGRGRSLVKQAAESLEGQVLAPFELWRNGLEHVGLQQERRPMRVALNGLEWQFLEEGDLELRFFLPAGCYATAMLRELLVYELPSVQE</sequence>
<dbReference type="PROSITE" id="PS01268">
    <property type="entry name" value="UPF0024"/>
    <property type="match status" value="1"/>
</dbReference>
<evidence type="ECO:0000256" key="1">
    <source>
        <dbReference type="ARBA" id="ARBA00007953"/>
    </source>
</evidence>
<dbReference type="InterPro" id="IPR042214">
    <property type="entry name" value="TruD_catalytic"/>
</dbReference>
<dbReference type="GO" id="GO:0003723">
    <property type="term" value="F:RNA binding"/>
    <property type="evidence" value="ECO:0007669"/>
    <property type="project" value="InterPro"/>
</dbReference>
<reference evidence="6" key="1">
    <citation type="journal article" date="2021" name="Proc. Natl. Acad. Sci. U.S.A.">
        <title>Global biogeography of chemosynthetic symbionts reveals both localized and globally distributed symbiont groups. .</title>
        <authorList>
            <person name="Osvatic J.T."/>
            <person name="Wilkins L.G.E."/>
            <person name="Leibrecht L."/>
            <person name="Leray M."/>
            <person name="Zauner S."/>
            <person name="Polzin J."/>
            <person name="Camacho Y."/>
            <person name="Gros O."/>
            <person name="van Gils J.A."/>
            <person name="Eisen J.A."/>
            <person name="Petersen J.M."/>
            <person name="Yuen B."/>
        </authorList>
    </citation>
    <scope>NUCLEOTIDE SEQUENCE</scope>
    <source>
        <strain evidence="6">MAGL173</strain>
    </source>
</reference>
<comment type="caution">
    <text evidence="6">The sequence shown here is derived from an EMBL/GenBank/DDBJ whole genome shotgun (WGS) entry which is preliminary data.</text>
</comment>
<dbReference type="Gene3D" id="3.30.2340.10">
    <property type="entry name" value="TruD, insertion domain"/>
    <property type="match status" value="1"/>
</dbReference>
<keyword evidence="2 4" id="KW-0819">tRNA processing</keyword>
<name>A0A9E4K6B0_9GAMM</name>
<keyword evidence="3 4" id="KW-0413">Isomerase</keyword>
<evidence type="ECO:0000259" key="5">
    <source>
        <dbReference type="PROSITE" id="PS50984"/>
    </source>
</evidence>
<dbReference type="EMBL" id="JAEPDI010000012">
    <property type="protein sequence ID" value="MCG7939868.1"/>
    <property type="molecule type" value="Genomic_DNA"/>
</dbReference>
<dbReference type="PROSITE" id="PS50984">
    <property type="entry name" value="TRUD"/>
    <property type="match status" value="1"/>
</dbReference>
<evidence type="ECO:0000256" key="2">
    <source>
        <dbReference type="ARBA" id="ARBA00022694"/>
    </source>
</evidence>
<dbReference type="Proteomes" id="UP000886687">
    <property type="component" value="Unassembled WGS sequence"/>
</dbReference>
<dbReference type="InterPro" id="IPR001656">
    <property type="entry name" value="PsdUridine_synth_TruD"/>
</dbReference>
<accession>A0A9E4K6B0</accession>
<evidence type="ECO:0000256" key="3">
    <source>
        <dbReference type="ARBA" id="ARBA00023235"/>
    </source>
</evidence>
<dbReference type="HAMAP" id="MF_01082">
    <property type="entry name" value="TruD"/>
    <property type="match status" value="1"/>
</dbReference>
<feature type="domain" description="TRUD" evidence="5">
    <location>
        <begin position="161"/>
        <end position="309"/>
    </location>
</feature>
<evidence type="ECO:0000313" key="6">
    <source>
        <dbReference type="EMBL" id="MCG7939868.1"/>
    </source>
</evidence>
<dbReference type="InterPro" id="IPR020103">
    <property type="entry name" value="PsdUridine_synth_cat_dom_sf"/>
</dbReference>
<comment type="function">
    <text evidence="4">Responsible for synthesis of pseudouridine from uracil-13 in transfer RNAs.</text>
</comment>
<protein>
    <recommendedName>
        <fullName evidence="4">tRNA pseudouridine synthase D</fullName>
        <ecNumber evidence="4">5.4.99.27</ecNumber>
    </recommendedName>
    <alternativeName>
        <fullName evidence="4">tRNA pseudouridine(13) synthase</fullName>
    </alternativeName>
    <alternativeName>
        <fullName evidence="4">tRNA pseudouridylate synthase D</fullName>
    </alternativeName>
    <alternativeName>
        <fullName evidence="4">tRNA-uridine isomerase D</fullName>
    </alternativeName>
</protein>